<dbReference type="InterPro" id="IPR029787">
    <property type="entry name" value="Nucleotide_cyclase"/>
</dbReference>
<dbReference type="PANTHER" id="PTHR45138">
    <property type="entry name" value="REGULATORY COMPONENTS OF SENSORY TRANSDUCTION SYSTEM"/>
    <property type="match status" value="1"/>
</dbReference>
<reference evidence="2 3" key="1">
    <citation type="submission" date="2018-01" db="EMBL/GenBank/DDBJ databases">
        <title>Bacillus asahii Genome sequencing and assembly.</title>
        <authorList>
            <person name="Jiang H."/>
            <person name="Feng Y."/>
            <person name="Zhao F."/>
            <person name="Lin X."/>
        </authorList>
    </citation>
    <scope>NUCLEOTIDE SEQUENCE [LARGE SCALE GENOMIC DNA]</scope>
    <source>
        <strain evidence="2 3">OM18</strain>
    </source>
</reference>
<organism evidence="2 3">
    <name type="scientific">Peribacillus asahii</name>
    <dbReference type="NCBI Taxonomy" id="228899"/>
    <lineage>
        <taxon>Bacteria</taxon>
        <taxon>Bacillati</taxon>
        <taxon>Bacillota</taxon>
        <taxon>Bacilli</taxon>
        <taxon>Bacillales</taxon>
        <taxon>Bacillaceae</taxon>
        <taxon>Peribacillus</taxon>
    </lineage>
</organism>
<evidence type="ECO:0000259" key="1">
    <source>
        <dbReference type="PROSITE" id="PS50887"/>
    </source>
</evidence>
<dbReference type="SMART" id="SM00267">
    <property type="entry name" value="GGDEF"/>
    <property type="match status" value="1"/>
</dbReference>
<dbReference type="PANTHER" id="PTHR45138:SF9">
    <property type="entry name" value="DIGUANYLATE CYCLASE DGCM-RELATED"/>
    <property type="match status" value="1"/>
</dbReference>
<dbReference type="InterPro" id="IPR000160">
    <property type="entry name" value="GGDEF_dom"/>
</dbReference>
<evidence type="ECO:0000313" key="3">
    <source>
        <dbReference type="Proteomes" id="UP000283095"/>
    </source>
</evidence>
<dbReference type="GO" id="GO:0052621">
    <property type="term" value="F:diguanylate cyclase activity"/>
    <property type="evidence" value="ECO:0007669"/>
    <property type="project" value="TreeGrafter"/>
</dbReference>
<dbReference type="InterPro" id="IPR043128">
    <property type="entry name" value="Rev_trsase/Diguanyl_cyclase"/>
</dbReference>
<dbReference type="CDD" id="cd01949">
    <property type="entry name" value="GGDEF"/>
    <property type="match status" value="1"/>
</dbReference>
<name>A0A3Q9RMI4_9BACI</name>
<dbReference type="Proteomes" id="UP000283095">
    <property type="component" value="Chromosome"/>
</dbReference>
<keyword evidence="2" id="KW-0418">Kinase</keyword>
<protein>
    <submittedName>
        <fullName evidence="2">Histidine kinase</fullName>
    </submittedName>
</protein>
<dbReference type="OrthoDB" id="9759607at2"/>
<dbReference type="PROSITE" id="PS50887">
    <property type="entry name" value="GGDEF"/>
    <property type="match status" value="1"/>
</dbReference>
<dbReference type="Gene3D" id="3.30.70.270">
    <property type="match status" value="1"/>
</dbReference>
<dbReference type="EMBL" id="CP026095">
    <property type="protein sequence ID" value="AZV42577.1"/>
    <property type="molecule type" value="Genomic_DNA"/>
</dbReference>
<dbReference type="InterPro" id="IPR050469">
    <property type="entry name" value="Diguanylate_Cyclase"/>
</dbReference>
<proteinExistence type="predicted"/>
<accession>A0A3Q9RMI4</accession>
<keyword evidence="2" id="KW-0808">Transferase</keyword>
<evidence type="ECO:0000313" key="2">
    <source>
        <dbReference type="EMBL" id="AZV42577.1"/>
    </source>
</evidence>
<dbReference type="SUPFAM" id="SSF55073">
    <property type="entry name" value="Nucleotide cyclase"/>
    <property type="match status" value="1"/>
</dbReference>
<dbReference type="GO" id="GO:0016301">
    <property type="term" value="F:kinase activity"/>
    <property type="evidence" value="ECO:0007669"/>
    <property type="project" value="UniProtKB-KW"/>
</dbReference>
<dbReference type="NCBIfam" id="TIGR00254">
    <property type="entry name" value="GGDEF"/>
    <property type="match status" value="1"/>
</dbReference>
<dbReference type="Pfam" id="PF00990">
    <property type="entry name" value="GGDEF"/>
    <property type="match status" value="1"/>
</dbReference>
<feature type="domain" description="GGDEF" evidence="1">
    <location>
        <begin position="69"/>
        <end position="201"/>
    </location>
</feature>
<dbReference type="AlphaFoldDB" id="A0A3Q9RMI4"/>
<sequence length="211" mass="24449">MFAVGLISGLIIGIIVTSLYHKEKVRACMLQSSLQKELLYNTSHDYMTKIYNRAYFEQEVSKYNQDVDVPVGMILCDLDELKYINDQMGHEAGDELIKSAAQFLNQYSNEHIIVSRIGGDEFTILMINVEESNVIQLMKQIDYELMKYNLEDNTLTLKISKGYAYTDCSLGNMRQLRITADKAMYQNKRLRKSNLATLFIRDREERKVSSR</sequence>
<dbReference type="KEGG" id="pasa:BAOM_1968"/>
<gene>
    <name evidence="2" type="ORF">BAOM_1968</name>
</gene>
<dbReference type="RefSeq" id="WP_127760027.1">
    <property type="nucleotide sequence ID" value="NZ_CP026095.1"/>
</dbReference>